<evidence type="ECO:0000259" key="2">
    <source>
        <dbReference type="Pfam" id="PF02775"/>
    </source>
</evidence>
<evidence type="ECO:0000313" key="4">
    <source>
        <dbReference type="Proteomes" id="UP000182753"/>
    </source>
</evidence>
<reference evidence="3 4" key="1">
    <citation type="journal article" date="2016" name="Environ. Microbiol.">
        <title>Genomic resolution of a cold subsurface aquifer community provides metabolic insights for novel microbes adapted to high CO concentrations.</title>
        <authorList>
            <person name="Probst A.J."/>
            <person name="Castelle C.J."/>
            <person name="Singh A."/>
            <person name="Brown C.T."/>
            <person name="Anantharaman K."/>
            <person name="Sharon I."/>
            <person name="Hug L.A."/>
            <person name="Burstein D."/>
            <person name="Emerson J.B."/>
            <person name="Thomas B.C."/>
            <person name="Banfield J.F."/>
        </authorList>
    </citation>
    <scope>NUCLEOTIDE SEQUENCE [LARGE SCALE GENOMIC DNA]</scope>
    <source>
        <strain evidence="3">CG1_02_42_45</strain>
    </source>
</reference>
<evidence type="ECO:0000313" key="3">
    <source>
        <dbReference type="EMBL" id="OIN89053.1"/>
    </source>
</evidence>
<dbReference type="GO" id="GO:0016625">
    <property type="term" value="F:oxidoreductase activity, acting on the aldehyde or oxo group of donors, iron-sulfur protein as acceptor"/>
    <property type="evidence" value="ECO:0007669"/>
    <property type="project" value="UniProtKB-ARBA"/>
</dbReference>
<dbReference type="SUPFAM" id="SSF52518">
    <property type="entry name" value="Thiamin diphosphate-binding fold (THDP-binding)"/>
    <property type="match status" value="1"/>
</dbReference>
<comment type="caution">
    <text evidence="3">The sequence shown here is derived from an EMBL/GenBank/DDBJ whole genome shotgun (WGS) entry which is preliminary data.</text>
</comment>
<dbReference type="InterPro" id="IPR051457">
    <property type="entry name" value="2-oxoacid:Fd_oxidoreductase"/>
</dbReference>
<evidence type="ECO:0000256" key="1">
    <source>
        <dbReference type="ARBA" id="ARBA00023002"/>
    </source>
</evidence>
<organism evidence="3 4">
    <name type="scientific">Candidatus Berkelbacteria bacterium CG1_02_42_45</name>
    <dbReference type="NCBI Taxonomy" id="1805036"/>
    <lineage>
        <taxon>Bacteria</taxon>
        <taxon>Candidatus Berkelbacteria</taxon>
    </lineage>
</organism>
<accession>A0A1J4RSX8</accession>
<keyword evidence="1" id="KW-0560">Oxidoreductase</keyword>
<dbReference type="GO" id="GO:0030976">
    <property type="term" value="F:thiamine pyrophosphate binding"/>
    <property type="evidence" value="ECO:0007669"/>
    <property type="project" value="InterPro"/>
</dbReference>
<dbReference type="AlphaFoldDB" id="A0A1J4RSX8"/>
<dbReference type="Proteomes" id="UP000182753">
    <property type="component" value="Unassembled WGS sequence"/>
</dbReference>
<dbReference type="Pfam" id="PF02775">
    <property type="entry name" value="TPP_enzyme_C"/>
    <property type="match status" value="1"/>
</dbReference>
<dbReference type="InterPro" id="IPR011766">
    <property type="entry name" value="TPP_enzyme_TPP-bd"/>
</dbReference>
<protein>
    <submittedName>
        <fullName evidence="3">2-oxoglutarate synthase</fullName>
    </submittedName>
</protein>
<dbReference type="EMBL" id="MNUJ01000052">
    <property type="protein sequence ID" value="OIN89053.1"/>
    <property type="molecule type" value="Genomic_DNA"/>
</dbReference>
<proteinExistence type="predicted"/>
<feature type="domain" description="Thiamine pyrophosphate enzyme TPP-binding" evidence="2">
    <location>
        <begin position="64"/>
        <end position="212"/>
    </location>
</feature>
<sequence length="259" mass="28806">MKLPDEKFAMPKCLNPASKPSLFCPGCGQSIILKHLGFVIDEMDIKDKVTLGIDIGCSLLAWDYYNFDIIQTHHGRTTPVIVGYKMARDKRIAIAVMGDGGAYAIGLQSLIHAAFRNNPITAIVINNTEYSMTGGQMAPTTLPKEITTSSPAGKDEKLFGGAFYGPELLRQVARSDAYIARASVSNPTMLERILSRAIKSQVEKNNFSFIEILSICPTNWKTNARESFEFLTKMEKIYPIGEMTKSSRAKSRDLWEQKK</sequence>
<gene>
    <name evidence="3" type="ORF">AUJ40_02590</name>
</gene>
<dbReference type="Gene3D" id="3.40.50.970">
    <property type="match status" value="1"/>
</dbReference>
<dbReference type="PANTHER" id="PTHR48084:SF3">
    <property type="entry name" value="SUBUNIT OF PYRUVATE:FLAVODOXIN OXIDOREDUCTASE"/>
    <property type="match status" value="1"/>
</dbReference>
<dbReference type="GO" id="GO:0045333">
    <property type="term" value="P:cellular respiration"/>
    <property type="evidence" value="ECO:0007669"/>
    <property type="project" value="UniProtKB-ARBA"/>
</dbReference>
<name>A0A1J4RSX8_9BACT</name>
<dbReference type="InterPro" id="IPR029061">
    <property type="entry name" value="THDP-binding"/>
</dbReference>
<dbReference type="PANTHER" id="PTHR48084">
    <property type="entry name" value="2-OXOGLUTARATE OXIDOREDUCTASE SUBUNIT KORB-RELATED"/>
    <property type="match status" value="1"/>
</dbReference>